<organism evidence="1 2">
    <name type="scientific">Ancylostoma caninum</name>
    <name type="common">Dog hookworm</name>
    <dbReference type="NCBI Taxonomy" id="29170"/>
    <lineage>
        <taxon>Eukaryota</taxon>
        <taxon>Metazoa</taxon>
        <taxon>Ecdysozoa</taxon>
        <taxon>Nematoda</taxon>
        <taxon>Chromadorea</taxon>
        <taxon>Rhabditida</taxon>
        <taxon>Rhabditina</taxon>
        <taxon>Rhabditomorpha</taxon>
        <taxon>Strongyloidea</taxon>
        <taxon>Ancylostomatidae</taxon>
        <taxon>Ancylostomatinae</taxon>
        <taxon>Ancylostoma</taxon>
    </lineage>
</organism>
<gene>
    <name evidence="1" type="ORF">ANCCAN_08531</name>
</gene>
<dbReference type="AlphaFoldDB" id="A0A368GM89"/>
<dbReference type="Proteomes" id="UP000252519">
    <property type="component" value="Unassembled WGS sequence"/>
</dbReference>
<evidence type="ECO:0000313" key="1">
    <source>
        <dbReference type="EMBL" id="RCN45454.1"/>
    </source>
</evidence>
<protein>
    <submittedName>
        <fullName evidence="1">Uncharacterized protein</fullName>
    </submittedName>
</protein>
<comment type="caution">
    <text evidence="1">The sequence shown here is derived from an EMBL/GenBank/DDBJ whole genome shotgun (WGS) entry which is preliminary data.</text>
</comment>
<evidence type="ECO:0000313" key="2">
    <source>
        <dbReference type="Proteomes" id="UP000252519"/>
    </source>
</evidence>
<dbReference type="EMBL" id="JOJR01000101">
    <property type="protein sequence ID" value="RCN45454.1"/>
    <property type="molecule type" value="Genomic_DNA"/>
</dbReference>
<keyword evidence="2" id="KW-1185">Reference proteome</keyword>
<accession>A0A368GM89</accession>
<proteinExistence type="predicted"/>
<reference evidence="1 2" key="1">
    <citation type="submission" date="2014-10" db="EMBL/GenBank/DDBJ databases">
        <title>Draft genome of the hookworm Ancylostoma caninum.</title>
        <authorList>
            <person name="Mitreva M."/>
        </authorList>
    </citation>
    <scope>NUCLEOTIDE SEQUENCE [LARGE SCALE GENOMIC DNA]</scope>
    <source>
        <strain evidence="1 2">Baltimore</strain>
    </source>
</reference>
<sequence>MFRCIQNPHPGTLRRDSVLRPNALICSDFLVQVVKNAKDSEALGTKHPTLLSCSLQVSRKLSSLHSQAWKKLHRKEIE</sequence>
<name>A0A368GM89_ANCCA</name>